<evidence type="ECO:0000313" key="8">
    <source>
        <dbReference type="EMBL" id="CUE89021.1"/>
    </source>
</evidence>
<gene>
    <name evidence="8" type="ORF">BSAL_57105</name>
</gene>
<sequence length="726" mass="79488">MLCELFTGKAPWGDRNHFSICAAISRGASPNILQHPWPSNCPQEIVTLIARMLSFSPDERGTLVGACTILCRLLTSLVEQHEVRNIAASKTPPFTFAKSPIPSEVCTGSQNLSQTTADSTLNSGAGSVVLRGDDYPPLFSLSVTSAAPIVSFPVIVGNPPPPAVVNENEPRQSSGNLSTQKNQHQQNQRQHGRGHQMDCQVSPLRQVSQFDDDEHGRLNAYCTEMFTASHDAEGRNVPTVQSPVQPFDRGSVISLCSHNGADSPTPFRLSGEVGLFGPLKYLVSLGSLGPLSTKLDPLAHMHTIAITSSTEKSFSGNLAQSFRLPPDSRIRAVERLEVALKIAQSLRHLHSIGCYHCNLSPSTIFLVGGDVNIGSATKSNLAMEHANDIFSAPEVLAQEAYSPEADLYSLGSVLLFMLTSDEPSTFSRVQWPSYCPHEIKCLAERLLACNPKDRGTLQEAMSAIEKAIIKIVRDVCFPDQSRCNIRSILENHSNPALTLRESLLRLEGYAPPIDRPDVKHICALLTKSNLNATYNKICEFVSSMFAGPVDDSISAIALYTAESEMCYAVNAALNQLGRIEDRGRKTPSYVGPIAWRIYQAVQKIGTPYCGKGFRIMYADRSPMLEKIYANYASYFPQGSLVTFCQFTSFSVENLNVVVRPAIVFVCDNLEGYNVDQYSVQSLNGHSESEILVLPPSSFTCKATPYRFGSAVFVEVSFETFTIQQDL</sequence>
<evidence type="ECO:0000313" key="9">
    <source>
        <dbReference type="Proteomes" id="UP000051952"/>
    </source>
</evidence>
<dbReference type="VEuPathDB" id="TriTrypDB:BSAL_57105"/>
<evidence type="ECO:0000256" key="3">
    <source>
        <dbReference type="ARBA" id="ARBA00022741"/>
    </source>
</evidence>
<dbReference type="PANTHER" id="PTHR43671:SF13">
    <property type="entry name" value="SERINE_THREONINE-PROTEIN KINASE NEK2"/>
    <property type="match status" value="1"/>
</dbReference>
<keyword evidence="3" id="KW-0547">Nucleotide-binding</keyword>
<evidence type="ECO:0000256" key="6">
    <source>
        <dbReference type="SAM" id="MobiDB-lite"/>
    </source>
</evidence>
<dbReference type="Gene3D" id="3.90.176.10">
    <property type="entry name" value="Toxin ADP-ribosyltransferase, Chain A, domain 1"/>
    <property type="match status" value="1"/>
</dbReference>
<dbReference type="Gene3D" id="1.10.510.10">
    <property type="entry name" value="Transferase(Phosphotransferase) domain 1"/>
    <property type="match status" value="2"/>
</dbReference>
<feature type="region of interest" description="Disordered" evidence="6">
    <location>
        <begin position="161"/>
        <end position="198"/>
    </location>
</feature>
<reference evidence="9" key="1">
    <citation type="submission" date="2015-09" db="EMBL/GenBank/DDBJ databases">
        <authorList>
            <consortium name="Pathogen Informatics"/>
        </authorList>
    </citation>
    <scope>NUCLEOTIDE SEQUENCE [LARGE SCALE GENOMIC DNA]</scope>
    <source>
        <strain evidence="9">Lake Konstanz</strain>
    </source>
</reference>
<dbReference type="InterPro" id="IPR050660">
    <property type="entry name" value="NEK_Ser/Thr_kinase"/>
</dbReference>
<dbReference type="EC" id="2.7.11.1" evidence="1"/>
<dbReference type="SMART" id="SM00220">
    <property type="entry name" value="S_TKc"/>
    <property type="match status" value="1"/>
</dbReference>
<dbReference type="InterPro" id="IPR000719">
    <property type="entry name" value="Prot_kinase_dom"/>
</dbReference>
<evidence type="ECO:0000259" key="7">
    <source>
        <dbReference type="PROSITE" id="PS50011"/>
    </source>
</evidence>
<dbReference type="Pfam" id="PF00069">
    <property type="entry name" value="Pkinase"/>
    <property type="match status" value="1"/>
</dbReference>
<protein>
    <recommendedName>
        <fullName evidence="1">non-specific serine/threonine protein kinase</fullName>
        <ecNumber evidence="1">2.7.11.1</ecNumber>
    </recommendedName>
</protein>
<evidence type="ECO:0000256" key="5">
    <source>
        <dbReference type="ARBA" id="ARBA00022840"/>
    </source>
</evidence>
<proteinExistence type="predicted"/>
<evidence type="ECO:0000256" key="4">
    <source>
        <dbReference type="ARBA" id="ARBA00022777"/>
    </source>
</evidence>
<keyword evidence="2" id="KW-0808">Transferase</keyword>
<keyword evidence="5" id="KW-0067">ATP-binding</keyword>
<dbReference type="PANTHER" id="PTHR43671">
    <property type="entry name" value="SERINE/THREONINE-PROTEIN KINASE NEK"/>
    <property type="match status" value="1"/>
</dbReference>
<name>A0A0S4INI9_BODSA</name>
<dbReference type="PROSITE" id="PS50011">
    <property type="entry name" value="PROTEIN_KINASE_DOM"/>
    <property type="match status" value="1"/>
</dbReference>
<keyword evidence="9" id="KW-1185">Reference proteome</keyword>
<feature type="compositionally biased region" description="Polar residues" evidence="6">
    <location>
        <begin position="171"/>
        <end position="181"/>
    </location>
</feature>
<organism evidence="8 9">
    <name type="scientific">Bodo saltans</name>
    <name type="common">Flagellated protozoan</name>
    <dbReference type="NCBI Taxonomy" id="75058"/>
    <lineage>
        <taxon>Eukaryota</taxon>
        <taxon>Discoba</taxon>
        <taxon>Euglenozoa</taxon>
        <taxon>Kinetoplastea</taxon>
        <taxon>Metakinetoplastina</taxon>
        <taxon>Eubodonida</taxon>
        <taxon>Bodonidae</taxon>
        <taxon>Bodo</taxon>
    </lineage>
</organism>
<accession>A0A0S4INI9</accession>
<dbReference type="GO" id="GO:0005524">
    <property type="term" value="F:ATP binding"/>
    <property type="evidence" value="ECO:0007669"/>
    <property type="project" value="UniProtKB-KW"/>
</dbReference>
<evidence type="ECO:0000256" key="2">
    <source>
        <dbReference type="ARBA" id="ARBA00022679"/>
    </source>
</evidence>
<dbReference type="SUPFAM" id="SSF56112">
    <property type="entry name" value="Protein kinase-like (PK-like)"/>
    <property type="match status" value="2"/>
</dbReference>
<dbReference type="InterPro" id="IPR011009">
    <property type="entry name" value="Kinase-like_dom_sf"/>
</dbReference>
<dbReference type="AlphaFoldDB" id="A0A0S4INI9"/>
<dbReference type="EMBL" id="CYKH01000208">
    <property type="protein sequence ID" value="CUE89021.1"/>
    <property type="molecule type" value="Genomic_DNA"/>
</dbReference>
<keyword evidence="4 8" id="KW-0418">Kinase</keyword>
<feature type="domain" description="Protein kinase" evidence="7">
    <location>
        <begin position="115"/>
        <end position="468"/>
    </location>
</feature>
<dbReference type="Proteomes" id="UP000051952">
    <property type="component" value="Unassembled WGS sequence"/>
</dbReference>
<dbReference type="OrthoDB" id="1911848at2759"/>
<evidence type="ECO:0000256" key="1">
    <source>
        <dbReference type="ARBA" id="ARBA00012513"/>
    </source>
</evidence>
<dbReference type="GO" id="GO:0004674">
    <property type="term" value="F:protein serine/threonine kinase activity"/>
    <property type="evidence" value="ECO:0007669"/>
    <property type="project" value="UniProtKB-EC"/>
</dbReference>